<protein>
    <recommendedName>
        <fullName evidence="3">Exopolysaccharide synthesis, ExoD</fullName>
    </recommendedName>
</protein>
<keyword evidence="1" id="KW-1133">Transmembrane helix</keyword>
<proteinExistence type="predicted"/>
<keyword evidence="1" id="KW-0472">Membrane</keyword>
<dbReference type="Pfam" id="PF06055">
    <property type="entry name" value="ExoD"/>
    <property type="match status" value="1"/>
</dbReference>
<feature type="transmembrane region" description="Helical" evidence="1">
    <location>
        <begin position="170"/>
        <end position="190"/>
    </location>
</feature>
<accession>A0A3B1CTE8</accession>
<dbReference type="EMBL" id="UOGF01000105">
    <property type="protein sequence ID" value="VAX33289.1"/>
    <property type="molecule type" value="Genomic_DNA"/>
</dbReference>
<dbReference type="InterPro" id="IPR010331">
    <property type="entry name" value="ExoD"/>
</dbReference>
<keyword evidence="1" id="KW-0812">Transmembrane</keyword>
<evidence type="ECO:0008006" key="3">
    <source>
        <dbReference type="Google" id="ProtNLM"/>
    </source>
</evidence>
<evidence type="ECO:0000313" key="2">
    <source>
        <dbReference type="EMBL" id="VAX33289.1"/>
    </source>
</evidence>
<dbReference type="PANTHER" id="PTHR41795">
    <property type="entry name" value="EXOPOLYSACCHARIDE SYNTHESIS PROTEIN"/>
    <property type="match status" value="1"/>
</dbReference>
<feature type="transmembrane region" description="Helical" evidence="1">
    <location>
        <begin position="147"/>
        <end position="163"/>
    </location>
</feature>
<dbReference type="PIRSF" id="PIRSF033239">
    <property type="entry name" value="ExoD"/>
    <property type="match status" value="1"/>
</dbReference>
<sequence>MNPRTLSQLLQDLEAQLTTEKVSVSQLMETFHERGFGFFLFFLALPAALPLPGLGINMIIAFPMLLLTFQQIMGRQTIWLPEKIKRRSISSSVLKKMIKVAMPWMIRLEALIKPRLEFMTHGLASKIIGLLGFLMALSVLFPVPLTNTVPSFGIVLMAIGILMRDGLSVLVGAIIGTAWVIMLVSVILIFGPEGLDLIKETIKSFLPG</sequence>
<evidence type="ECO:0000256" key="1">
    <source>
        <dbReference type="SAM" id="Phobius"/>
    </source>
</evidence>
<feature type="transmembrane region" description="Helical" evidence="1">
    <location>
        <begin position="36"/>
        <end position="69"/>
    </location>
</feature>
<dbReference type="PANTHER" id="PTHR41795:SF1">
    <property type="entry name" value="EXOPOLYSACCHARIDE SYNTHESIS PROTEIN"/>
    <property type="match status" value="1"/>
</dbReference>
<reference evidence="2" key="1">
    <citation type="submission" date="2018-06" db="EMBL/GenBank/DDBJ databases">
        <authorList>
            <person name="Zhirakovskaya E."/>
        </authorList>
    </citation>
    <scope>NUCLEOTIDE SEQUENCE</scope>
</reference>
<gene>
    <name evidence="2" type="ORF">MNBD_NITROSPIRAE01-2298</name>
</gene>
<name>A0A3B1CTE8_9ZZZZ</name>
<organism evidence="2">
    <name type="scientific">hydrothermal vent metagenome</name>
    <dbReference type="NCBI Taxonomy" id="652676"/>
    <lineage>
        <taxon>unclassified sequences</taxon>
        <taxon>metagenomes</taxon>
        <taxon>ecological metagenomes</taxon>
    </lineage>
</organism>
<dbReference type="AlphaFoldDB" id="A0A3B1CTE8"/>